<dbReference type="PANTHER" id="PTHR47186">
    <property type="entry name" value="LEUCINE-RICH REPEAT-CONTAINING PROTEIN 57"/>
    <property type="match status" value="1"/>
</dbReference>
<keyword evidence="1" id="KW-0433">Leucine-rich repeat</keyword>
<comment type="caution">
    <text evidence="4">The sequence shown here is derived from an EMBL/GenBank/DDBJ whole genome shotgun (WGS) entry which is preliminary data.</text>
</comment>
<accession>A0A7J7HTQ0</accession>
<dbReference type="Proteomes" id="UP000593564">
    <property type="component" value="Unassembled WGS sequence"/>
</dbReference>
<keyword evidence="5" id="KW-1185">Reference proteome</keyword>
<evidence type="ECO:0000313" key="4">
    <source>
        <dbReference type="EMBL" id="KAF5956203.1"/>
    </source>
</evidence>
<keyword evidence="2" id="KW-0677">Repeat</keyword>
<feature type="region of interest" description="Disordered" evidence="3">
    <location>
        <begin position="1"/>
        <end position="28"/>
    </location>
</feature>
<name>A0A7J7HTQ0_CAMSI</name>
<gene>
    <name evidence="4" type="ORF">HYC85_009059</name>
</gene>
<dbReference type="EMBL" id="JACBKZ010000003">
    <property type="protein sequence ID" value="KAF5956203.1"/>
    <property type="molecule type" value="Genomic_DNA"/>
</dbReference>
<evidence type="ECO:0008006" key="6">
    <source>
        <dbReference type="Google" id="ProtNLM"/>
    </source>
</evidence>
<evidence type="ECO:0000313" key="5">
    <source>
        <dbReference type="Proteomes" id="UP000593564"/>
    </source>
</evidence>
<dbReference type="SUPFAM" id="SSF52058">
    <property type="entry name" value="L domain-like"/>
    <property type="match status" value="2"/>
</dbReference>
<dbReference type="GO" id="GO:0051707">
    <property type="term" value="P:response to other organism"/>
    <property type="evidence" value="ECO:0007669"/>
    <property type="project" value="UniProtKB-ARBA"/>
</dbReference>
<proteinExistence type="predicted"/>
<evidence type="ECO:0000256" key="2">
    <source>
        <dbReference type="ARBA" id="ARBA00022737"/>
    </source>
</evidence>
<reference evidence="4 5" key="2">
    <citation type="submission" date="2020-07" db="EMBL/GenBank/DDBJ databases">
        <title>Genome assembly of wild tea tree DASZ reveals pedigree and selection history of tea varieties.</title>
        <authorList>
            <person name="Zhang W."/>
        </authorList>
    </citation>
    <scope>NUCLEOTIDE SEQUENCE [LARGE SCALE GENOMIC DNA]</scope>
    <source>
        <strain evidence="5">cv. G240</strain>
        <tissue evidence="4">Leaf</tissue>
    </source>
</reference>
<evidence type="ECO:0000256" key="3">
    <source>
        <dbReference type="SAM" id="MobiDB-lite"/>
    </source>
</evidence>
<sequence length="742" mass="84018">MQLAGISPPPRPNPSAGAHSQPSCSPAARLSEDLPLRPPWMYLSIPTDGANCGGSKLDLRVLAVFNPTFKSLPRSLSDMNNLDVLVLRGCHFLQKIDSILELRTLTTLKISGSNILEKIEDDFFKPMPRLQGLNLFRLQIESLHSSVYDLRELRWLILRGCSRLRKLDSLRCLRNLVVLDLYGATSLQHIQDESLSKNMELQILNLSNSNVGNISQIGPKLTHLIISGCQNVTRVPECRETPSLQIFDLSGSNYGLYRPYRRFRFRMEREPTGISKLINLRHHLLKNFTALTHVPLNSLSKLEELDLSSFSTLANLQDNSFENMSHLQRLDLSGTKIKSLPNLSSLCNLCHLLLAIPPLGSLSKLEELKLSGIRYLQKTGAGFLVHMSHLQILDLSKTMLEQLPSLPNLKNLHELYLRGCLGLKIVQDLEELTKLKVLDLSGTSVSHLPPLKKFSNLRQLVLRDCSCLEEFLQLELLDLLGGTVKELPYGISELTHLERLDLPDKKDSQGAESRNIQGVKELSLYDWGISSLSTETVGDNKRPPVLVHSAQLLQLLEKNHSLWDTSFKKFHFSICSIEEQNRKGGLYFHGDYFISRDIYVRTRYLTNFEEQRSLEISGFDQFPNGVDEVLSHADYIFLIDNTFTRWIFDLGASNLGAMKGYWIEKCIKTESIFLGDEEKETANLGNTSEELPELKTIGCAFPCLETLEIKECPMLEKVFSSSRPPEKLRTLQIISYYKLKSV</sequence>
<dbReference type="Gene3D" id="3.80.10.10">
    <property type="entry name" value="Ribonuclease Inhibitor"/>
    <property type="match status" value="4"/>
</dbReference>
<dbReference type="InterPro" id="IPR032675">
    <property type="entry name" value="LRR_dom_sf"/>
</dbReference>
<dbReference type="PANTHER" id="PTHR47186:SF3">
    <property type="entry name" value="OS09G0267800 PROTEIN"/>
    <property type="match status" value="1"/>
</dbReference>
<evidence type="ECO:0000256" key="1">
    <source>
        <dbReference type="ARBA" id="ARBA00022614"/>
    </source>
</evidence>
<protein>
    <recommendedName>
        <fullName evidence="6">NB-ARC domain-containing protein</fullName>
    </recommendedName>
</protein>
<dbReference type="AlphaFoldDB" id="A0A7J7HTQ0"/>
<dbReference type="InterPro" id="IPR003591">
    <property type="entry name" value="Leu-rich_rpt_typical-subtyp"/>
</dbReference>
<dbReference type="PROSITE" id="PS51450">
    <property type="entry name" value="LRR"/>
    <property type="match status" value="2"/>
</dbReference>
<dbReference type="GO" id="GO:0006952">
    <property type="term" value="P:defense response"/>
    <property type="evidence" value="ECO:0007669"/>
    <property type="project" value="UniProtKB-ARBA"/>
</dbReference>
<dbReference type="SMART" id="SM00369">
    <property type="entry name" value="LRR_TYP"/>
    <property type="match status" value="5"/>
</dbReference>
<dbReference type="InterPro" id="IPR001611">
    <property type="entry name" value="Leu-rich_rpt"/>
</dbReference>
<organism evidence="4 5">
    <name type="scientific">Camellia sinensis</name>
    <name type="common">Tea plant</name>
    <name type="synonym">Thea sinensis</name>
    <dbReference type="NCBI Taxonomy" id="4442"/>
    <lineage>
        <taxon>Eukaryota</taxon>
        <taxon>Viridiplantae</taxon>
        <taxon>Streptophyta</taxon>
        <taxon>Embryophyta</taxon>
        <taxon>Tracheophyta</taxon>
        <taxon>Spermatophyta</taxon>
        <taxon>Magnoliopsida</taxon>
        <taxon>eudicotyledons</taxon>
        <taxon>Gunneridae</taxon>
        <taxon>Pentapetalae</taxon>
        <taxon>asterids</taxon>
        <taxon>Ericales</taxon>
        <taxon>Theaceae</taxon>
        <taxon>Camellia</taxon>
    </lineage>
</organism>
<dbReference type="Pfam" id="PF13855">
    <property type="entry name" value="LRR_8"/>
    <property type="match status" value="1"/>
</dbReference>
<reference evidence="5" key="1">
    <citation type="journal article" date="2020" name="Nat. Commun.">
        <title>Genome assembly of wild tea tree DASZ reveals pedigree and selection history of tea varieties.</title>
        <authorList>
            <person name="Zhang W."/>
            <person name="Zhang Y."/>
            <person name="Qiu H."/>
            <person name="Guo Y."/>
            <person name="Wan H."/>
            <person name="Zhang X."/>
            <person name="Scossa F."/>
            <person name="Alseekh S."/>
            <person name="Zhang Q."/>
            <person name="Wang P."/>
            <person name="Xu L."/>
            <person name="Schmidt M.H."/>
            <person name="Jia X."/>
            <person name="Li D."/>
            <person name="Zhu A."/>
            <person name="Guo F."/>
            <person name="Chen W."/>
            <person name="Ni D."/>
            <person name="Usadel B."/>
            <person name="Fernie A.R."/>
            <person name="Wen W."/>
        </authorList>
    </citation>
    <scope>NUCLEOTIDE SEQUENCE [LARGE SCALE GENOMIC DNA]</scope>
    <source>
        <strain evidence="5">cv. G240</strain>
    </source>
</reference>